<evidence type="ECO:0000313" key="2">
    <source>
        <dbReference type="EMBL" id="ONL98492.1"/>
    </source>
</evidence>
<reference evidence="2" key="1">
    <citation type="submission" date="2015-12" db="EMBL/GenBank/DDBJ databases">
        <title>Update maize B73 reference genome by single molecule sequencing technologies.</title>
        <authorList>
            <consortium name="Maize Genome Sequencing Project"/>
            <person name="Ware D."/>
        </authorList>
    </citation>
    <scope>NUCLEOTIDE SEQUENCE [LARGE SCALE GENOMIC DNA]</scope>
    <source>
        <tissue evidence="2">Seedling</tissue>
    </source>
</reference>
<keyword evidence="2" id="KW-0808">Transferase</keyword>
<dbReference type="AlphaFoldDB" id="A0A1D6K4G0"/>
<gene>
    <name evidence="2" type="ORF">ZEAMMB73_Zm00001d029333</name>
</gene>
<dbReference type="GO" id="GO:0016740">
    <property type="term" value="F:transferase activity"/>
    <property type="evidence" value="ECO:0007669"/>
    <property type="project" value="UniProtKB-KW"/>
</dbReference>
<evidence type="ECO:0000256" key="1">
    <source>
        <dbReference type="SAM" id="MobiDB-lite"/>
    </source>
</evidence>
<dbReference type="EMBL" id="CM007647">
    <property type="protein sequence ID" value="ONL98492.1"/>
    <property type="molecule type" value="Genomic_DNA"/>
</dbReference>
<organism evidence="2">
    <name type="scientific">Zea mays</name>
    <name type="common">Maize</name>
    <dbReference type="NCBI Taxonomy" id="4577"/>
    <lineage>
        <taxon>Eukaryota</taxon>
        <taxon>Viridiplantae</taxon>
        <taxon>Streptophyta</taxon>
        <taxon>Embryophyta</taxon>
        <taxon>Tracheophyta</taxon>
        <taxon>Spermatophyta</taxon>
        <taxon>Magnoliopsida</taxon>
        <taxon>Liliopsida</taxon>
        <taxon>Poales</taxon>
        <taxon>Poaceae</taxon>
        <taxon>PACMAD clade</taxon>
        <taxon>Panicoideae</taxon>
        <taxon>Andropogonodae</taxon>
        <taxon>Andropogoneae</taxon>
        <taxon>Tripsacinae</taxon>
        <taxon>Zea</taxon>
    </lineage>
</organism>
<accession>A0A1D6K4G0</accession>
<sequence>MSRTHQIALRDRTGPNGINSQPMDCEPSWNGFRITMDQSFIADELVRGICIAPTLCGP</sequence>
<name>A0A1D6K4G0_MAIZE</name>
<feature type="region of interest" description="Disordered" evidence="1">
    <location>
        <begin position="1"/>
        <end position="23"/>
    </location>
</feature>
<proteinExistence type="predicted"/>
<protein>
    <submittedName>
        <fullName evidence="2">Transferase transferring acyl groups</fullName>
    </submittedName>
</protein>